<name>A0A561D7R4_9BACI</name>
<evidence type="ECO:0000313" key="2">
    <source>
        <dbReference type="EMBL" id="TWD99479.1"/>
    </source>
</evidence>
<reference evidence="2 3" key="1">
    <citation type="submission" date="2019-06" db="EMBL/GenBank/DDBJ databases">
        <title>Sorghum-associated microbial communities from plants grown in Nebraska, USA.</title>
        <authorList>
            <person name="Schachtman D."/>
        </authorList>
    </citation>
    <scope>NUCLEOTIDE SEQUENCE [LARGE SCALE GENOMIC DNA]</scope>
    <source>
        <strain evidence="2 3">2482</strain>
    </source>
</reference>
<dbReference type="RefSeq" id="WP_144566034.1">
    <property type="nucleotide sequence ID" value="NZ_VIVN01000007.1"/>
</dbReference>
<gene>
    <name evidence="2" type="ORF">FB550_107114</name>
</gene>
<sequence length="338" mass="39287">MIVNERSVPLPLLQREALLQRIIKSHSRHKDIEKELINWKTGFAGEKNVDYYLSYLPDEPYRIINDLRLKNKNTFQIDSYILSQMFGLVLEIRNITGTLFFDKNTNGVIRTYKDIEEGIPNPLTQAKRHKRQLMNWKMMHKITSMPIEYLVVFSRNSTILKTNPGNEHIFEHMIYAENLEEKVAQIAAKYQSPILKGKAINKLTDYLLSERIPSYPEILKTYSIPKSDILPGVQCPNCKAIPMIRVSAAWYCSWCRSYSKDAHIQTVRDYFLLMNAPLTVKEFQEFLLIEQRGVAKNLPHSLNLPSTGKKRTTQYFLHPDCILSPLKENARGKRGINE</sequence>
<organism evidence="2 3">
    <name type="scientific">Neobacillus bataviensis</name>
    <dbReference type="NCBI Taxonomy" id="220685"/>
    <lineage>
        <taxon>Bacteria</taxon>
        <taxon>Bacillati</taxon>
        <taxon>Bacillota</taxon>
        <taxon>Bacilli</taxon>
        <taxon>Bacillales</taxon>
        <taxon>Bacillaceae</taxon>
        <taxon>Neobacillus</taxon>
    </lineage>
</organism>
<proteinExistence type="predicted"/>
<dbReference type="AlphaFoldDB" id="A0A561D7R4"/>
<evidence type="ECO:0000313" key="3">
    <source>
        <dbReference type="Proteomes" id="UP000319671"/>
    </source>
</evidence>
<dbReference type="PROSITE" id="PS50965">
    <property type="entry name" value="NERD"/>
    <property type="match status" value="1"/>
</dbReference>
<feature type="domain" description="NERD" evidence="1">
    <location>
        <begin position="41"/>
        <end position="156"/>
    </location>
</feature>
<accession>A0A561D7R4</accession>
<dbReference type="Proteomes" id="UP000319671">
    <property type="component" value="Unassembled WGS sequence"/>
</dbReference>
<dbReference type="EMBL" id="VIVN01000007">
    <property type="protein sequence ID" value="TWD99479.1"/>
    <property type="molecule type" value="Genomic_DNA"/>
</dbReference>
<dbReference type="Pfam" id="PF08378">
    <property type="entry name" value="NERD"/>
    <property type="match status" value="1"/>
</dbReference>
<keyword evidence="3" id="KW-1185">Reference proteome</keyword>
<evidence type="ECO:0000259" key="1">
    <source>
        <dbReference type="PROSITE" id="PS50965"/>
    </source>
</evidence>
<protein>
    <submittedName>
        <fullName evidence="2">Nuclease-like protein</fullName>
    </submittedName>
</protein>
<comment type="caution">
    <text evidence="2">The sequence shown here is derived from an EMBL/GenBank/DDBJ whole genome shotgun (WGS) entry which is preliminary data.</text>
</comment>
<dbReference type="InterPro" id="IPR011528">
    <property type="entry name" value="NERD"/>
</dbReference>